<dbReference type="NCBIfam" id="TIGR00632">
    <property type="entry name" value="vsr"/>
    <property type="match status" value="1"/>
</dbReference>
<evidence type="ECO:0000256" key="4">
    <source>
        <dbReference type="ARBA" id="ARBA00022801"/>
    </source>
</evidence>
<dbReference type="PIRSF" id="PIRSF018267">
    <property type="entry name" value="VSR_endonuc"/>
    <property type="match status" value="1"/>
</dbReference>
<evidence type="ECO:0000256" key="6">
    <source>
        <dbReference type="ARBA" id="ARBA00029466"/>
    </source>
</evidence>
<name>A0A4R2KA09_9RHOB</name>
<dbReference type="Proteomes" id="UP000295142">
    <property type="component" value="Unassembled WGS sequence"/>
</dbReference>
<dbReference type="CDD" id="cd00221">
    <property type="entry name" value="Vsr"/>
    <property type="match status" value="1"/>
</dbReference>
<keyword evidence="5" id="KW-0234">DNA repair</keyword>
<dbReference type="AlphaFoldDB" id="A0A4R2KA09"/>
<reference evidence="7 8" key="1">
    <citation type="submission" date="2019-03" db="EMBL/GenBank/DDBJ databases">
        <title>Genomic Encyclopedia of Type Strains, Phase IV (KMG-IV): sequencing the most valuable type-strain genomes for metagenomic binning, comparative biology and taxonomic classification.</title>
        <authorList>
            <person name="Goeker M."/>
        </authorList>
    </citation>
    <scope>NUCLEOTIDE SEQUENCE [LARGE SCALE GENOMIC DNA]</scope>
    <source>
        <strain evidence="7 8">DSM 4868</strain>
    </source>
</reference>
<evidence type="ECO:0000313" key="8">
    <source>
        <dbReference type="Proteomes" id="UP000295142"/>
    </source>
</evidence>
<proteinExistence type="inferred from homology"/>
<keyword evidence="1" id="KW-0540">Nuclease</keyword>
<gene>
    <name evidence="7" type="ORF">EV655_11027</name>
</gene>
<dbReference type="GO" id="GO:0006298">
    <property type="term" value="P:mismatch repair"/>
    <property type="evidence" value="ECO:0007669"/>
    <property type="project" value="InterPro"/>
</dbReference>
<evidence type="ECO:0000313" key="7">
    <source>
        <dbReference type="EMBL" id="TCO70263.1"/>
    </source>
</evidence>
<evidence type="ECO:0000256" key="5">
    <source>
        <dbReference type="ARBA" id="ARBA00023204"/>
    </source>
</evidence>
<evidence type="ECO:0000256" key="2">
    <source>
        <dbReference type="ARBA" id="ARBA00022759"/>
    </source>
</evidence>
<comment type="caution">
    <text evidence="7">The sequence shown here is derived from an EMBL/GenBank/DDBJ whole genome shotgun (WGS) entry which is preliminary data.</text>
</comment>
<keyword evidence="2 7" id="KW-0255">Endonuclease</keyword>
<evidence type="ECO:0000256" key="3">
    <source>
        <dbReference type="ARBA" id="ARBA00022763"/>
    </source>
</evidence>
<accession>A0A4R2KA09</accession>
<keyword evidence="8" id="KW-1185">Reference proteome</keyword>
<protein>
    <submittedName>
        <fullName evidence="7">T/G mismatch-specific endonuclease</fullName>
    </submittedName>
</protein>
<evidence type="ECO:0000256" key="1">
    <source>
        <dbReference type="ARBA" id="ARBA00022722"/>
    </source>
</evidence>
<comment type="similarity">
    <text evidence="6">Belongs to the Vsr family.</text>
</comment>
<sequence length="118" mass="14177">MGTKPEMVVRRLVHRMGYRYRLHRKDLPGKPDLVFGPRRKVILVHGCFWHQHDHPECKIARAPKSRLEYWQPKLERNVARDRANREALELNGWQVLEVWECQIRDTEALEARIRDFLG</sequence>
<dbReference type="EMBL" id="SLWW01000010">
    <property type="protein sequence ID" value="TCO70263.1"/>
    <property type="molecule type" value="Genomic_DNA"/>
</dbReference>
<dbReference type="GO" id="GO:0016787">
    <property type="term" value="F:hydrolase activity"/>
    <property type="evidence" value="ECO:0007669"/>
    <property type="project" value="UniProtKB-KW"/>
</dbReference>
<keyword evidence="3" id="KW-0227">DNA damage</keyword>
<dbReference type="Pfam" id="PF03852">
    <property type="entry name" value="Vsr"/>
    <property type="match status" value="1"/>
</dbReference>
<dbReference type="InterPro" id="IPR011335">
    <property type="entry name" value="Restrct_endonuc-II-like"/>
</dbReference>
<dbReference type="Gene3D" id="3.40.960.10">
    <property type="entry name" value="VSR Endonuclease"/>
    <property type="match status" value="1"/>
</dbReference>
<dbReference type="InterPro" id="IPR004603">
    <property type="entry name" value="DNA_mismatch_endonuc_vsr"/>
</dbReference>
<dbReference type="GO" id="GO:0004519">
    <property type="term" value="F:endonuclease activity"/>
    <property type="evidence" value="ECO:0007669"/>
    <property type="project" value="UniProtKB-KW"/>
</dbReference>
<organism evidence="7 8">
    <name type="scientific">Rhodovulum euryhalinum</name>
    <dbReference type="NCBI Taxonomy" id="35805"/>
    <lineage>
        <taxon>Bacteria</taxon>
        <taxon>Pseudomonadati</taxon>
        <taxon>Pseudomonadota</taxon>
        <taxon>Alphaproteobacteria</taxon>
        <taxon>Rhodobacterales</taxon>
        <taxon>Paracoccaceae</taxon>
        <taxon>Rhodovulum</taxon>
    </lineage>
</organism>
<dbReference type="SUPFAM" id="SSF52980">
    <property type="entry name" value="Restriction endonuclease-like"/>
    <property type="match status" value="1"/>
</dbReference>
<keyword evidence="4" id="KW-0378">Hydrolase</keyword>